<accession>A0A8X6UZP1</accession>
<dbReference type="AlphaFoldDB" id="A0A8X6UZP1"/>
<keyword evidence="2" id="KW-1185">Reference proteome</keyword>
<sequence length="91" mass="9830">MSHDYVACKSSLECLFDLGVLGKIETLRTAYLQNSGASLWGENWASKLLAVIGIYICGAALKGDTSSRECTRSAAPLEIKNNNRAVDSNTF</sequence>
<proteinExistence type="predicted"/>
<organism evidence="1 2">
    <name type="scientific">Trichonephila clavipes</name>
    <name type="common">Golden silk orbweaver</name>
    <name type="synonym">Nephila clavipes</name>
    <dbReference type="NCBI Taxonomy" id="2585209"/>
    <lineage>
        <taxon>Eukaryota</taxon>
        <taxon>Metazoa</taxon>
        <taxon>Ecdysozoa</taxon>
        <taxon>Arthropoda</taxon>
        <taxon>Chelicerata</taxon>
        <taxon>Arachnida</taxon>
        <taxon>Araneae</taxon>
        <taxon>Araneomorphae</taxon>
        <taxon>Entelegynae</taxon>
        <taxon>Araneoidea</taxon>
        <taxon>Nephilidae</taxon>
        <taxon>Trichonephila</taxon>
    </lineage>
</organism>
<protein>
    <submittedName>
        <fullName evidence="1">Uncharacterized protein</fullName>
    </submittedName>
</protein>
<dbReference type="Proteomes" id="UP000887159">
    <property type="component" value="Unassembled WGS sequence"/>
</dbReference>
<gene>
    <name evidence="1" type="ORF">TNCV_1589841</name>
</gene>
<reference evidence="1" key="1">
    <citation type="submission" date="2020-08" db="EMBL/GenBank/DDBJ databases">
        <title>Multicomponent nature underlies the extraordinary mechanical properties of spider dragline silk.</title>
        <authorList>
            <person name="Kono N."/>
            <person name="Nakamura H."/>
            <person name="Mori M."/>
            <person name="Yoshida Y."/>
            <person name="Ohtoshi R."/>
            <person name="Malay A.D."/>
            <person name="Moran D.A.P."/>
            <person name="Tomita M."/>
            <person name="Numata K."/>
            <person name="Arakawa K."/>
        </authorList>
    </citation>
    <scope>NUCLEOTIDE SEQUENCE</scope>
</reference>
<evidence type="ECO:0000313" key="2">
    <source>
        <dbReference type="Proteomes" id="UP000887159"/>
    </source>
</evidence>
<comment type="caution">
    <text evidence="1">The sequence shown here is derived from an EMBL/GenBank/DDBJ whole genome shotgun (WGS) entry which is preliminary data.</text>
</comment>
<dbReference type="EMBL" id="BMAU01021175">
    <property type="protein sequence ID" value="GFX93808.1"/>
    <property type="molecule type" value="Genomic_DNA"/>
</dbReference>
<evidence type="ECO:0000313" key="1">
    <source>
        <dbReference type="EMBL" id="GFX93808.1"/>
    </source>
</evidence>
<name>A0A8X6UZP1_TRICX</name>